<reference evidence="2 3" key="1">
    <citation type="journal article" date="2019" name="Environ. Microbiol.">
        <title>An active ?-lactamase is a part of an orchestrated cell wall stress resistance network of Bacillus subtilis and related rhizosphere species.</title>
        <authorList>
            <person name="Bucher T."/>
            <person name="Keren-Paz A."/>
            <person name="Hausser J."/>
            <person name="Olender T."/>
            <person name="Cytryn E."/>
            <person name="Kolodkin-Gal I."/>
        </authorList>
    </citation>
    <scope>NUCLEOTIDE SEQUENCE [LARGE SCALE GENOMIC DNA]</scope>
    <source>
        <strain evidence="2 3">I5</strain>
    </source>
</reference>
<dbReference type="Pfam" id="PF00905">
    <property type="entry name" value="Transpeptidase"/>
    <property type="match status" value="1"/>
</dbReference>
<organism evidence="2 3">
    <name type="scientific">Bacillus wiedmannii</name>
    <dbReference type="NCBI Taxonomy" id="1890302"/>
    <lineage>
        <taxon>Bacteria</taxon>
        <taxon>Bacillati</taxon>
        <taxon>Bacillota</taxon>
        <taxon>Bacilli</taxon>
        <taxon>Bacillales</taxon>
        <taxon>Bacillaceae</taxon>
        <taxon>Bacillus</taxon>
        <taxon>Bacillus cereus group</taxon>
    </lineage>
</organism>
<evidence type="ECO:0000313" key="2">
    <source>
        <dbReference type="EMBL" id="TKI74921.1"/>
    </source>
</evidence>
<dbReference type="InterPro" id="IPR050515">
    <property type="entry name" value="Beta-lactam/transpept"/>
</dbReference>
<dbReference type="Gene3D" id="3.40.710.10">
    <property type="entry name" value="DD-peptidase/beta-lactamase superfamily"/>
    <property type="match status" value="1"/>
</dbReference>
<evidence type="ECO:0000313" key="3">
    <source>
        <dbReference type="Proteomes" id="UP000305222"/>
    </source>
</evidence>
<dbReference type="GO" id="GO:0005886">
    <property type="term" value="C:plasma membrane"/>
    <property type="evidence" value="ECO:0007669"/>
    <property type="project" value="TreeGrafter"/>
</dbReference>
<dbReference type="PANTHER" id="PTHR30627">
    <property type="entry name" value="PEPTIDOGLYCAN D,D-TRANSPEPTIDASE"/>
    <property type="match status" value="1"/>
</dbReference>
<dbReference type="GO" id="GO:0008658">
    <property type="term" value="F:penicillin binding"/>
    <property type="evidence" value="ECO:0007669"/>
    <property type="project" value="InterPro"/>
</dbReference>
<evidence type="ECO:0000259" key="1">
    <source>
        <dbReference type="Pfam" id="PF00905"/>
    </source>
</evidence>
<dbReference type="SUPFAM" id="SSF56601">
    <property type="entry name" value="beta-lactamase/transpeptidase-like"/>
    <property type="match status" value="1"/>
</dbReference>
<feature type="non-terminal residue" evidence="2">
    <location>
        <position position="1"/>
    </location>
</feature>
<dbReference type="GO" id="GO:0071972">
    <property type="term" value="F:peptidoglycan L,D-transpeptidase activity"/>
    <property type="evidence" value="ECO:0007669"/>
    <property type="project" value="TreeGrafter"/>
</dbReference>
<gene>
    <name evidence="2" type="ORF">FC699_37995</name>
</gene>
<accession>A0A4U2ZMP6</accession>
<comment type="caution">
    <text evidence="2">The sequence shown here is derived from an EMBL/GenBank/DDBJ whole genome shotgun (WGS) entry which is preliminary data.</text>
</comment>
<feature type="domain" description="Penicillin-binding protein transpeptidase" evidence="1">
    <location>
        <begin position="27"/>
        <end position="92"/>
    </location>
</feature>
<dbReference type="Proteomes" id="UP000305222">
    <property type="component" value="Unassembled WGS sequence"/>
</dbReference>
<sequence length="93" mass="10288">VFQTALKIAGVNYVPNGSLDIKQGAFDTMRYYFKQFGLGVPTGIDLPNEIIGQTRKVDSQPGFLLDFSIGQYDTYTPLQLAQYISTIANGGYR</sequence>
<name>A0A4U2ZMP6_9BACI</name>
<dbReference type="InterPro" id="IPR001460">
    <property type="entry name" value="PCN-bd_Tpept"/>
</dbReference>
<dbReference type="EMBL" id="SZON01004032">
    <property type="protein sequence ID" value="TKI74921.1"/>
    <property type="molecule type" value="Genomic_DNA"/>
</dbReference>
<dbReference type="AlphaFoldDB" id="A0A4U2ZMP6"/>
<proteinExistence type="predicted"/>
<protein>
    <submittedName>
        <fullName evidence="2">Penicillin-binding protein 2</fullName>
    </submittedName>
</protein>
<dbReference type="InterPro" id="IPR012338">
    <property type="entry name" value="Beta-lactam/transpept-like"/>
</dbReference>
<dbReference type="PANTHER" id="PTHR30627:SF2">
    <property type="entry name" value="PEPTIDOGLYCAN D,D-TRANSPEPTIDASE MRDA"/>
    <property type="match status" value="1"/>
</dbReference>
<feature type="non-terminal residue" evidence="2">
    <location>
        <position position="93"/>
    </location>
</feature>
<dbReference type="GO" id="GO:0071555">
    <property type="term" value="P:cell wall organization"/>
    <property type="evidence" value="ECO:0007669"/>
    <property type="project" value="TreeGrafter"/>
</dbReference>